<sequence length="448" mass="47172">MANDNDLLNVHSSPSAAPNTAGRQPSVRRLNRLPVYIVGGILVGFALIIALIAINKGQASRQLAEQVKGEGDSSKLAQNILADAPANGVIGAAPPELPALDLDSLPPNPTLPDDAPMTLPLPQAPMAPDLPDEAQQNRQQMLAAAIKSPTQVQATAGTPSSNFAGAAQAGPTNRDEILAQIQQVQQEADNALNNGNDQAAALNTYNQLNQALGGGGNGVGGIGGNAPVNLNIPPQPAVANNNTAASDNRWQLANRPERAHANALMAGSVIPAIATSGINSDLPGQVMAQVSQNVYDSRTDRRLLIPQGTKLIGSYDNNVSYGQKRLFIAWNRLIFPDGRSLDIGSMPGSNGAGYPGFHDKVNNHYMRIWGNALLLSVIGAGISYGTDRDRHGNNNNTTTFSSELSTSLASTFGQAITQTLQKNLNLSPTLEIRPGYRFNVVVTKDILF</sequence>
<dbReference type="AlphaFoldDB" id="A0AAX1FA55"/>
<feature type="transmembrane region" description="Helical" evidence="7">
    <location>
        <begin position="33"/>
        <end position="54"/>
    </location>
</feature>
<dbReference type="InterPro" id="IPR042217">
    <property type="entry name" value="T4SS_VirB10/TrbI"/>
</dbReference>
<feature type="compositionally biased region" description="Polar residues" evidence="6">
    <location>
        <begin position="10"/>
        <end position="23"/>
    </location>
</feature>
<evidence type="ECO:0000256" key="1">
    <source>
        <dbReference type="ARBA" id="ARBA00004167"/>
    </source>
</evidence>
<name>A0AAX1FA55_9NEIS</name>
<dbReference type="Gene3D" id="2.40.128.260">
    <property type="entry name" value="Type IV secretion system, VirB10/TraB/TrbI"/>
    <property type="match status" value="1"/>
</dbReference>
<dbReference type="Pfam" id="PF03743">
    <property type="entry name" value="TrbI"/>
    <property type="match status" value="1"/>
</dbReference>
<reference evidence="9" key="1">
    <citation type="journal article" date="2019" name="J. Anim. Genet.">
        <title>Description and whole genome sequencing of Eikenella exigua sp. nov., isolated from brain abscess and blood.</title>
        <authorList>
            <person name="Stormo K.A."/>
            <person name="Nygaard R.M."/>
            <person name="Bruvold T.S."/>
            <person name="Dimmen G."/>
            <person name="Lindemann P.C."/>
            <person name="Jordal S."/>
            <person name="Kommedal O."/>
        </authorList>
    </citation>
    <scope>NUCLEOTIDE SEQUENCE [LARGE SCALE GENOMIC DNA]</scope>
    <source>
        <strain evidence="9">PXX</strain>
        <plasmid evidence="9">unnamed1</plasmid>
    </source>
</reference>
<evidence type="ECO:0000256" key="5">
    <source>
        <dbReference type="ARBA" id="ARBA00023136"/>
    </source>
</evidence>
<gene>
    <name evidence="8" type="ORF">EZJ17_10105</name>
</gene>
<accession>A0AAX1FA55</accession>
<keyword evidence="4 7" id="KW-1133">Transmembrane helix</keyword>
<comment type="subcellular location">
    <subcellularLocation>
        <location evidence="1">Membrane</location>
        <topology evidence="1">Single-pass membrane protein</topology>
    </subcellularLocation>
</comment>
<evidence type="ECO:0000256" key="2">
    <source>
        <dbReference type="ARBA" id="ARBA00010265"/>
    </source>
</evidence>
<feature type="region of interest" description="Disordered" evidence="6">
    <location>
        <begin position="1"/>
        <end position="25"/>
    </location>
</feature>
<organism evidence="8 9">
    <name type="scientific">Eikenella exigua</name>
    <dbReference type="NCBI Taxonomy" id="2528037"/>
    <lineage>
        <taxon>Bacteria</taxon>
        <taxon>Pseudomonadati</taxon>
        <taxon>Pseudomonadota</taxon>
        <taxon>Betaproteobacteria</taxon>
        <taxon>Neisseriales</taxon>
        <taxon>Neisseriaceae</taxon>
        <taxon>Eikenella</taxon>
    </lineage>
</organism>
<protein>
    <submittedName>
        <fullName evidence="8">Conjugal transfer protein TrbI</fullName>
    </submittedName>
</protein>
<evidence type="ECO:0000313" key="8">
    <source>
        <dbReference type="EMBL" id="QED93006.1"/>
    </source>
</evidence>
<dbReference type="EMBL" id="CP038019">
    <property type="protein sequence ID" value="QED93006.1"/>
    <property type="molecule type" value="Genomic_DNA"/>
</dbReference>
<dbReference type="KEGG" id="eex:EZJ17_10105"/>
<dbReference type="Proteomes" id="UP000326695">
    <property type="component" value="Plasmid unnamed1"/>
</dbReference>
<geneLocation type="plasmid" evidence="8 9">
    <name>unnamed1</name>
</geneLocation>
<keyword evidence="5 7" id="KW-0472">Membrane</keyword>
<dbReference type="InterPro" id="IPR005498">
    <property type="entry name" value="T4SS_VirB10/TraB/TrbI"/>
</dbReference>
<evidence type="ECO:0000256" key="7">
    <source>
        <dbReference type="SAM" id="Phobius"/>
    </source>
</evidence>
<evidence type="ECO:0000256" key="4">
    <source>
        <dbReference type="ARBA" id="ARBA00022989"/>
    </source>
</evidence>
<evidence type="ECO:0000256" key="6">
    <source>
        <dbReference type="SAM" id="MobiDB-lite"/>
    </source>
</evidence>
<dbReference type="GO" id="GO:0016020">
    <property type="term" value="C:membrane"/>
    <property type="evidence" value="ECO:0007669"/>
    <property type="project" value="UniProtKB-SubCell"/>
</dbReference>
<feature type="compositionally biased region" description="Polar residues" evidence="6">
    <location>
        <begin position="148"/>
        <end position="163"/>
    </location>
</feature>
<keyword evidence="8" id="KW-0614">Plasmid</keyword>
<feature type="region of interest" description="Disordered" evidence="6">
    <location>
        <begin position="147"/>
        <end position="171"/>
    </location>
</feature>
<keyword evidence="3 7" id="KW-0812">Transmembrane</keyword>
<dbReference type="RefSeq" id="WP_151086625.1">
    <property type="nucleotide sequence ID" value="NZ_CP038019.1"/>
</dbReference>
<comment type="similarity">
    <text evidence="2">Belongs to the TrbI/VirB10 family.</text>
</comment>
<evidence type="ECO:0000256" key="3">
    <source>
        <dbReference type="ARBA" id="ARBA00022692"/>
    </source>
</evidence>
<keyword evidence="9" id="KW-1185">Reference proteome</keyword>
<dbReference type="CDD" id="cd16429">
    <property type="entry name" value="VirB10"/>
    <property type="match status" value="1"/>
</dbReference>
<evidence type="ECO:0000313" key="9">
    <source>
        <dbReference type="Proteomes" id="UP000326695"/>
    </source>
</evidence>
<proteinExistence type="inferred from homology"/>